<evidence type="ECO:0000313" key="1">
    <source>
        <dbReference type="EMBL" id="KLU66770.1"/>
    </source>
</evidence>
<dbReference type="AlphaFoldDB" id="A0A0J1FTG8"/>
<keyword evidence="2" id="KW-1185">Reference proteome</keyword>
<evidence type="ECO:0000313" key="2">
    <source>
        <dbReference type="Proteomes" id="UP000036356"/>
    </source>
</evidence>
<accession>A0A0J1FTG8</accession>
<dbReference type="Proteomes" id="UP000036356">
    <property type="component" value="Unassembled WGS sequence"/>
</dbReference>
<name>A0A0J1FTG8_9FIRM</name>
<proteinExistence type="predicted"/>
<dbReference type="STRING" id="476652.DEAC_c14380"/>
<gene>
    <name evidence="1" type="ORF">DEAC_c14380</name>
</gene>
<organism evidence="1 2">
    <name type="scientific">Desulfosporosinus acididurans</name>
    <dbReference type="NCBI Taxonomy" id="476652"/>
    <lineage>
        <taxon>Bacteria</taxon>
        <taxon>Bacillati</taxon>
        <taxon>Bacillota</taxon>
        <taxon>Clostridia</taxon>
        <taxon>Eubacteriales</taxon>
        <taxon>Desulfitobacteriaceae</taxon>
        <taxon>Desulfosporosinus</taxon>
    </lineage>
</organism>
<dbReference type="PATRIC" id="fig|476652.3.peg.1475"/>
<reference evidence="1 2" key="1">
    <citation type="submission" date="2015-06" db="EMBL/GenBank/DDBJ databases">
        <title>Draft genome of the moderately acidophilic sulfate reducer Candidatus Desulfosporosinus acididurans strain M1.</title>
        <authorList>
            <person name="Poehlein A."/>
            <person name="Petzsch P."/>
            <person name="Johnson B.D."/>
            <person name="Schloemann M."/>
            <person name="Daniel R."/>
            <person name="Muehling M."/>
        </authorList>
    </citation>
    <scope>NUCLEOTIDE SEQUENCE [LARGE SCALE GENOMIC DNA]</scope>
    <source>
        <strain evidence="1 2">M1</strain>
    </source>
</reference>
<sequence length="131" mass="13772">MATITLGTLRDLWENVSDWVKGVDTTSKPKVSSIQVGETTIATPLTGTKTVTATAAEVFAGASAKSGRSRMVIKNEDPALRFRIGSSSVTQQGGYPVEPGAAVELQFDPLVSVPTYAISEGASIQVSVWEV</sequence>
<protein>
    <submittedName>
        <fullName evidence="1">Uncharacterized protein</fullName>
    </submittedName>
</protein>
<comment type="caution">
    <text evidence="1">The sequence shown here is derived from an EMBL/GenBank/DDBJ whole genome shotgun (WGS) entry which is preliminary data.</text>
</comment>
<dbReference type="RefSeq" id="WP_047809302.1">
    <property type="nucleotide sequence ID" value="NZ_LDZY01000004.1"/>
</dbReference>
<dbReference type="EMBL" id="LDZY01000004">
    <property type="protein sequence ID" value="KLU66770.1"/>
    <property type="molecule type" value="Genomic_DNA"/>
</dbReference>